<name>A0A179II38_CORDF</name>
<dbReference type="InterPro" id="IPR009449">
    <property type="entry name" value="Sec2_N"/>
</dbReference>
<dbReference type="Pfam" id="PF25555">
    <property type="entry name" value="RAB3A-like_C"/>
    <property type="match status" value="1"/>
</dbReference>
<proteinExistence type="predicted"/>
<dbReference type="Proteomes" id="UP000243081">
    <property type="component" value="Unassembled WGS sequence"/>
</dbReference>
<dbReference type="OrthoDB" id="1748564at2759"/>
<dbReference type="GO" id="GO:0006887">
    <property type="term" value="P:exocytosis"/>
    <property type="evidence" value="ECO:0007669"/>
    <property type="project" value="TreeGrafter"/>
</dbReference>
<comment type="caution">
    <text evidence="5">The sequence shown here is derived from an EMBL/GenBank/DDBJ whole genome shotgun (WGS) entry which is preliminary data.</text>
</comment>
<feature type="coiled-coil region" evidence="2">
    <location>
        <begin position="180"/>
        <end position="207"/>
    </location>
</feature>
<dbReference type="PANTHER" id="PTHR14430">
    <property type="entry name" value="RABIN3-RELATED"/>
    <property type="match status" value="1"/>
</dbReference>
<feature type="region of interest" description="Disordered" evidence="3">
    <location>
        <begin position="652"/>
        <end position="712"/>
    </location>
</feature>
<dbReference type="GO" id="GO:0005085">
    <property type="term" value="F:guanyl-nucleotide exchange factor activity"/>
    <property type="evidence" value="ECO:0007669"/>
    <property type="project" value="InterPro"/>
</dbReference>
<evidence type="ECO:0000256" key="2">
    <source>
        <dbReference type="SAM" id="Coils"/>
    </source>
</evidence>
<feature type="compositionally biased region" description="Polar residues" evidence="3">
    <location>
        <begin position="318"/>
        <end position="328"/>
    </location>
</feature>
<evidence type="ECO:0000313" key="5">
    <source>
        <dbReference type="EMBL" id="OAR02005.1"/>
    </source>
</evidence>
<sequence>MDSPPTHPPHAHDSCAPHPFIAWVVFYTFSACRHLNIVIAKSLTFCARATLLSFIHVPGWSQHISHKPSSGRPLSGHFRSLSSVSATKPAPLSPSSKPRLALKSPKSTSQLPKISLSAPFLDDEMSTLPDPRSRRVSNAEDQENDSDTPSHHPDLSDEIATLSTKLINAINHQTALDDTLTATRQELQTAHGRIRELENQNETQRQMMAGDVWIRKSTVESDKRAMKLKLDAEVSKRLDTEAAKKRIEQELESLTTALFEEANKMVIVAKEESKDREDAVQRKNDLLKAQLDESEALLKNQQTQLSELKRVMETMSLDDQQTNTTAPSSPGLPRLDTIAGDRLPPPDSATTSPLPDCFAPAPPTSFQHLILPVLRHDLGAYDDFLTLAHQSHKRAGSRISSGSLGGLAALGLGLAGSTSSGHMSNGSTSSLPNPASAGSGPSSPNTPASSTQGTPNQQLPILALKETKFYKRVVVEDIEPTLRLDSAPGLSWLARRSVLTAVTDGTLVVEPVPTNVNYAPAARPQLFPCALCGEARKEPQYMRNHRFRTTESPSAQRYPLCNYCLGRVRSTCGFLGFLRMVKDGHWRADDEDHEKTAWEESVRLREQMFWSRIGGGVIPASQADSPSEEVPRASVDKVLSTTLTVPTLSPVKEKGVAEGNPVFDHKAPAREPRTPPEQTDATVPTNQFGESTELRKEADQEAATQPPVIVED</sequence>
<dbReference type="Gene3D" id="6.10.140.910">
    <property type="match status" value="1"/>
</dbReference>
<feature type="compositionally biased region" description="Basic and acidic residues" evidence="3">
    <location>
        <begin position="663"/>
        <end position="674"/>
    </location>
</feature>
<evidence type="ECO:0000313" key="6">
    <source>
        <dbReference type="Proteomes" id="UP000243081"/>
    </source>
</evidence>
<dbReference type="OMA" id="CCEFTGY"/>
<dbReference type="SUPFAM" id="SSF144284">
    <property type="entry name" value="Sec2 N-terminal region"/>
    <property type="match status" value="1"/>
</dbReference>
<protein>
    <recommendedName>
        <fullName evidence="4">GDP/GTP exchange factor Sec2 N-terminal domain-containing protein</fullName>
    </recommendedName>
</protein>
<feature type="region of interest" description="Disordered" evidence="3">
    <location>
        <begin position="417"/>
        <end position="457"/>
    </location>
</feature>
<dbReference type="EMBL" id="LUKN01000895">
    <property type="protein sequence ID" value="OAR02005.1"/>
    <property type="molecule type" value="Genomic_DNA"/>
</dbReference>
<gene>
    <name evidence="5" type="ORF">LLEC1_02324</name>
</gene>
<accession>A0A179II38</accession>
<dbReference type="GO" id="GO:0051286">
    <property type="term" value="C:cell tip"/>
    <property type="evidence" value="ECO:0007669"/>
    <property type="project" value="TreeGrafter"/>
</dbReference>
<dbReference type="GO" id="GO:0070319">
    <property type="term" value="C:Golgi to plasma membrane transport vesicle"/>
    <property type="evidence" value="ECO:0007669"/>
    <property type="project" value="TreeGrafter"/>
</dbReference>
<keyword evidence="1 2" id="KW-0175">Coiled coil</keyword>
<evidence type="ECO:0000256" key="3">
    <source>
        <dbReference type="SAM" id="MobiDB-lite"/>
    </source>
</evidence>
<dbReference type="AlphaFoldDB" id="A0A179II38"/>
<evidence type="ECO:0000259" key="4">
    <source>
        <dbReference type="Pfam" id="PF06428"/>
    </source>
</evidence>
<feature type="compositionally biased region" description="Polar residues" evidence="3">
    <location>
        <begin position="676"/>
        <end position="690"/>
    </location>
</feature>
<feature type="region of interest" description="Disordered" evidence="3">
    <location>
        <begin position="85"/>
        <end position="156"/>
    </location>
</feature>
<feature type="domain" description="GDP/GTP exchange factor Sec2 N-terminal" evidence="4">
    <location>
        <begin position="173"/>
        <end position="316"/>
    </location>
</feature>
<organism evidence="5 6">
    <name type="scientific">Cordyceps confragosa</name>
    <name type="common">Lecanicillium lecanii</name>
    <dbReference type="NCBI Taxonomy" id="2714763"/>
    <lineage>
        <taxon>Eukaryota</taxon>
        <taxon>Fungi</taxon>
        <taxon>Dikarya</taxon>
        <taxon>Ascomycota</taxon>
        <taxon>Pezizomycotina</taxon>
        <taxon>Sordariomycetes</taxon>
        <taxon>Hypocreomycetidae</taxon>
        <taxon>Hypocreales</taxon>
        <taxon>Cordycipitaceae</taxon>
        <taxon>Akanthomyces</taxon>
    </lineage>
</organism>
<reference evidence="5 6" key="1">
    <citation type="submission" date="2016-03" db="EMBL/GenBank/DDBJ databases">
        <title>Fine-scale spatial genetic structure of a fungal parasite of coffee scale insects.</title>
        <authorList>
            <person name="Jackson D."/>
            <person name="Zemenick K.A."/>
            <person name="Malloure B."/>
            <person name="Quandt C.A."/>
            <person name="James T.Y."/>
        </authorList>
    </citation>
    <scope>NUCLEOTIDE SEQUENCE [LARGE SCALE GENOMIC DNA]</scope>
    <source>
        <strain evidence="5 6">UM487</strain>
    </source>
</reference>
<keyword evidence="6" id="KW-1185">Reference proteome</keyword>
<feature type="coiled-coil region" evidence="2">
    <location>
        <begin position="237"/>
        <end position="318"/>
    </location>
</feature>
<dbReference type="InterPro" id="IPR040351">
    <property type="entry name" value="RAB3IL/RAB3IP/Sec2"/>
</dbReference>
<dbReference type="CDD" id="cd21044">
    <property type="entry name" value="Rab11BD_RAB3IP_like"/>
    <property type="match status" value="1"/>
</dbReference>
<dbReference type="PANTHER" id="PTHR14430:SF0">
    <property type="entry name" value="SEC2P DOMAIN-CONTAINING PROTEIN"/>
    <property type="match status" value="1"/>
</dbReference>
<feature type="compositionally biased region" description="Low complexity" evidence="3">
    <location>
        <begin position="417"/>
        <end position="451"/>
    </location>
</feature>
<feature type="region of interest" description="Disordered" evidence="3">
    <location>
        <begin position="318"/>
        <end position="359"/>
    </location>
</feature>
<evidence type="ECO:0000256" key="1">
    <source>
        <dbReference type="ARBA" id="ARBA00023054"/>
    </source>
</evidence>
<dbReference type="Pfam" id="PF06428">
    <property type="entry name" value="Sec2p"/>
    <property type="match status" value="1"/>
</dbReference>